<dbReference type="RefSeq" id="WP_058003229.1">
    <property type="nucleotide sequence ID" value="NZ_CP065424.1"/>
</dbReference>
<gene>
    <name evidence="3" type="ORF">BWZ43_13255</name>
</gene>
<dbReference type="AlphaFoldDB" id="A0A8E2LDE3"/>
<comment type="caution">
    <text evidence="3">The sequence shown here is derived from an EMBL/GenBank/DDBJ whole genome shotgun (WGS) entry which is preliminary data.</text>
</comment>
<dbReference type="PANTHER" id="PTHR43736">
    <property type="entry name" value="ADP-RIBOSE PYROPHOSPHATASE"/>
    <property type="match status" value="1"/>
</dbReference>
<dbReference type="InterPro" id="IPR015797">
    <property type="entry name" value="NUDIX_hydrolase-like_dom_sf"/>
</dbReference>
<accession>A0A8E2LDE3</accession>
<dbReference type="SUPFAM" id="SSF55811">
    <property type="entry name" value="Nudix"/>
    <property type="match status" value="1"/>
</dbReference>
<dbReference type="CDD" id="cd02883">
    <property type="entry name" value="NUDIX_Hydrolase"/>
    <property type="match status" value="1"/>
</dbReference>
<organism evidence="3 4">
    <name type="scientific">Heyndrickxia oleronia</name>
    <dbReference type="NCBI Taxonomy" id="38875"/>
    <lineage>
        <taxon>Bacteria</taxon>
        <taxon>Bacillati</taxon>
        <taxon>Bacillota</taxon>
        <taxon>Bacilli</taxon>
        <taxon>Bacillales</taxon>
        <taxon>Bacillaceae</taxon>
        <taxon>Heyndrickxia</taxon>
    </lineage>
</organism>
<keyword evidence="3" id="KW-0378">Hydrolase</keyword>
<dbReference type="InterPro" id="IPR000086">
    <property type="entry name" value="NUDIX_hydrolase_dom"/>
</dbReference>
<evidence type="ECO:0000313" key="4">
    <source>
        <dbReference type="Proteomes" id="UP000189761"/>
    </source>
</evidence>
<evidence type="ECO:0000256" key="1">
    <source>
        <dbReference type="ARBA" id="ARBA00005582"/>
    </source>
</evidence>
<sequence length="151" mass="17451">MIRYAVGAIVFHGTKFMLVHKVKIRTLKGASDFKGEWDFPKGGVEPSDDSLTSALIRELEEETGSRNYQIIKQLAEPICFAFSKEFTEQTGYDKQMTTMFIVEYKGKPSVLKAKDNEINEILFLNKLEVLQRLTHDETKSYFEAVYDNYFN</sequence>
<reference evidence="3 4" key="1">
    <citation type="submission" date="2017-01" db="EMBL/GenBank/DDBJ databases">
        <title>Draft genome sequence of Bacillus oleronius.</title>
        <authorList>
            <person name="Allam M."/>
        </authorList>
    </citation>
    <scope>NUCLEOTIDE SEQUENCE [LARGE SCALE GENOMIC DNA]</scope>
    <source>
        <strain evidence="3 4">DSM 9356</strain>
    </source>
</reference>
<comment type="similarity">
    <text evidence="1">Belongs to the Nudix hydrolase family.</text>
</comment>
<dbReference type="PROSITE" id="PS51462">
    <property type="entry name" value="NUDIX"/>
    <property type="match status" value="1"/>
</dbReference>
<name>A0A8E2LDE3_9BACI</name>
<dbReference type="Proteomes" id="UP000189761">
    <property type="component" value="Unassembled WGS sequence"/>
</dbReference>
<feature type="domain" description="Nudix hydrolase" evidence="2">
    <location>
        <begin position="1"/>
        <end position="147"/>
    </location>
</feature>
<dbReference type="PANTHER" id="PTHR43736:SF1">
    <property type="entry name" value="DIHYDRONEOPTERIN TRIPHOSPHATE DIPHOSPHATASE"/>
    <property type="match status" value="1"/>
</dbReference>
<proteinExistence type="inferred from homology"/>
<dbReference type="Gene3D" id="3.90.79.10">
    <property type="entry name" value="Nucleoside Triphosphate Pyrophosphohydrolase"/>
    <property type="match status" value="1"/>
</dbReference>
<dbReference type="GO" id="GO:0016787">
    <property type="term" value="F:hydrolase activity"/>
    <property type="evidence" value="ECO:0007669"/>
    <property type="project" value="UniProtKB-KW"/>
</dbReference>
<dbReference type="EMBL" id="MTLA01000145">
    <property type="protein sequence ID" value="OOP67960.1"/>
    <property type="molecule type" value="Genomic_DNA"/>
</dbReference>
<evidence type="ECO:0000313" key="3">
    <source>
        <dbReference type="EMBL" id="OOP67960.1"/>
    </source>
</evidence>
<dbReference type="Pfam" id="PF00293">
    <property type="entry name" value="NUDIX"/>
    <property type="match status" value="1"/>
</dbReference>
<evidence type="ECO:0000259" key="2">
    <source>
        <dbReference type="PROSITE" id="PS51462"/>
    </source>
</evidence>
<keyword evidence="4" id="KW-1185">Reference proteome</keyword>
<protein>
    <submittedName>
        <fullName evidence="3">NUDIX hydrolase</fullName>
    </submittedName>
</protein>